<keyword evidence="3" id="KW-1185">Reference proteome</keyword>
<dbReference type="OrthoDB" id="10265837at2759"/>
<dbReference type="RefSeq" id="XP_007673484.1">
    <property type="nucleotide sequence ID" value="XM_007675294.1"/>
</dbReference>
<gene>
    <name evidence="2" type="ORF">BAUCODRAFT_30942</name>
</gene>
<dbReference type="EMBL" id="KB445552">
    <property type="protein sequence ID" value="EMC98678.1"/>
    <property type="molecule type" value="Genomic_DNA"/>
</dbReference>
<dbReference type="AlphaFoldDB" id="M2N3W7"/>
<dbReference type="Gene3D" id="3.30.1050.10">
    <property type="entry name" value="SCP2 sterol-binding domain"/>
    <property type="match status" value="1"/>
</dbReference>
<protein>
    <recommendedName>
        <fullName evidence="1">SCP2 domain-containing protein</fullName>
    </recommendedName>
</protein>
<evidence type="ECO:0000313" key="3">
    <source>
        <dbReference type="Proteomes" id="UP000011761"/>
    </source>
</evidence>
<accession>M2N3W7</accession>
<reference evidence="2 3" key="1">
    <citation type="journal article" date="2012" name="PLoS Pathog.">
        <title>Diverse lifestyles and strategies of plant pathogenesis encoded in the genomes of eighteen Dothideomycetes fungi.</title>
        <authorList>
            <person name="Ohm R.A."/>
            <person name="Feau N."/>
            <person name="Henrissat B."/>
            <person name="Schoch C.L."/>
            <person name="Horwitz B.A."/>
            <person name="Barry K.W."/>
            <person name="Condon B.J."/>
            <person name="Copeland A.C."/>
            <person name="Dhillon B."/>
            <person name="Glaser F."/>
            <person name="Hesse C.N."/>
            <person name="Kosti I."/>
            <person name="LaButti K."/>
            <person name="Lindquist E.A."/>
            <person name="Lucas S."/>
            <person name="Salamov A.A."/>
            <person name="Bradshaw R.E."/>
            <person name="Ciuffetti L."/>
            <person name="Hamelin R.C."/>
            <person name="Kema G.H.J."/>
            <person name="Lawrence C."/>
            <person name="Scott J.A."/>
            <person name="Spatafora J.W."/>
            <person name="Turgeon B.G."/>
            <person name="de Wit P.J.G.M."/>
            <person name="Zhong S."/>
            <person name="Goodwin S.B."/>
            <person name="Grigoriev I.V."/>
        </authorList>
    </citation>
    <scope>NUCLEOTIDE SEQUENCE [LARGE SCALE GENOMIC DNA]</scope>
    <source>
        <strain evidence="2 3">UAMH 10762</strain>
    </source>
</reference>
<feature type="domain" description="SCP2" evidence="1">
    <location>
        <begin position="20"/>
        <end position="121"/>
    </location>
</feature>
<dbReference type="Pfam" id="PF02036">
    <property type="entry name" value="SCP2"/>
    <property type="match status" value="1"/>
</dbReference>
<dbReference type="OMA" id="WTIDMKK"/>
<dbReference type="PANTHER" id="PTHR10094">
    <property type="entry name" value="STEROL CARRIER PROTEIN 2 SCP-2 FAMILY PROTEIN"/>
    <property type="match status" value="1"/>
</dbReference>
<name>M2N3W7_BAUPA</name>
<dbReference type="eggNOG" id="KOG4170">
    <property type="taxonomic scope" value="Eukaryota"/>
</dbReference>
<dbReference type="KEGG" id="bcom:BAUCODRAFT_30942"/>
<dbReference type="InterPro" id="IPR003033">
    <property type="entry name" value="SCP2_sterol-bd_dom"/>
</dbReference>
<dbReference type="GO" id="GO:0005829">
    <property type="term" value="C:cytosol"/>
    <property type="evidence" value="ECO:0007669"/>
    <property type="project" value="TreeGrafter"/>
</dbReference>
<dbReference type="PANTHER" id="PTHR10094:SF25">
    <property type="entry name" value="SCP2 STEROL-BINDING DOMAIN-CONTAINING PROTEIN 1"/>
    <property type="match status" value="1"/>
</dbReference>
<dbReference type="HOGENOM" id="CLU_105945_0_2_1"/>
<dbReference type="STRING" id="717646.M2N3W7"/>
<sequence>MSLKEDAWPSSAAFDLIADALKNDAERKAAMKQAPFIFGFTLKNDKNETKSWYIDLKKTGSVGKDKTAPEGETAVVTLSLKDVDFAKLVSGKGKPQQMFMTGKLKLQGDMMKATKIEPILQKVQTKAKL</sequence>
<evidence type="ECO:0000259" key="1">
    <source>
        <dbReference type="Pfam" id="PF02036"/>
    </source>
</evidence>
<organism evidence="2 3">
    <name type="scientific">Baudoinia panamericana (strain UAMH 10762)</name>
    <name type="common">Angels' share fungus</name>
    <name type="synonym">Baudoinia compniacensis (strain UAMH 10762)</name>
    <dbReference type="NCBI Taxonomy" id="717646"/>
    <lineage>
        <taxon>Eukaryota</taxon>
        <taxon>Fungi</taxon>
        <taxon>Dikarya</taxon>
        <taxon>Ascomycota</taxon>
        <taxon>Pezizomycotina</taxon>
        <taxon>Dothideomycetes</taxon>
        <taxon>Dothideomycetidae</taxon>
        <taxon>Mycosphaerellales</taxon>
        <taxon>Teratosphaeriaceae</taxon>
        <taxon>Baudoinia</taxon>
    </lineage>
</organism>
<dbReference type="InterPro" id="IPR036527">
    <property type="entry name" value="SCP2_sterol-bd_dom_sf"/>
</dbReference>
<evidence type="ECO:0000313" key="2">
    <source>
        <dbReference type="EMBL" id="EMC98678.1"/>
    </source>
</evidence>
<proteinExistence type="predicted"/>
<dbReference type="GeneID" id="19111346"/>
<dbReference type="Proteomes" id="UP000011761">
    <property type="component" value="Unassembled WGS sequence"/>
</dbReference>
<dbReference type="SUPFAM" id="SSF55718">
    <property type="entry name" value="SCP-like"/>
    <property type="match status" value="1"/>
</dbReference>